<evidence type="ECO:0000256" key="2">
    <source>
        <dbReference type="ARBA" id="ARBA00005684"/>
    </source>
</evidence>
<sequence length="470" mass="53447">MNKRQAGVLLHPTSLPNPNGKPGQLNNQAWLFLDWMESAGLSIWQMLPLTEPHDDLSPYQAVSAFALNPALLPDDWQSFIEPQAFAAYSKTPPHWLEDYALFMAIRDNQNHASWSQWPDGLKNRDTDVLQAFSLEHSEKITALKQQQYVLSVIWHKLKKEANQKGIQLFGDMPIFVAFDSADVWANPDQFQLDEDLNPTVVTGVPPDYFSETGQRWGNPHYNWQAMQADGFSWWRKRVAEALKQFDLVRIDHFRGLEASWEIDATEETAINGHWVKIPGEALLDVLQKDFPDLPLVAEDLGIITDEVVALKEKYALPGMSVLQFGFNGLPDNPHSLHEQVENSVTYTGTHDNDTTLGWFESLDDGAKHWIMEQLTPLARDKIAQANLPEELLLSMPWPLIVAGFESVASRVIVPMQDFLMLDSSHRMNIPGTSEGNWGWQFDWSQVPEELAVHIKTLVFHSNRLGDLHEK</sequence>
<evidence type="ECO:0000256" key="1">
    <source>
        <dbReference type="ARBA" id="ARBA00000439"/>
    </source>
</evidence>
<dbReference type="NCBIfam" id="TIGR00217">
    <property type="entry name" value="malQ"/>
    <property type="match status" value="1"/>
</dbReference>
<dbReference type="InterPro" id="IPR003385">
    <property type="entry name" value="Glyco_hydro_77"/>
</dbReference>
<dbReference type="PANTHER" id="PTHR32438:SF5">
    <property type="entry name" value="4-ALPHA-GLUCANOTRANSFERASE DPE1, CHLOROPLASTIC_AMYLOPLASTIC"/>
    <property type="match status" value="1"/>
</dbReference>
<dbReference type="PANTHER" id="PTHR32438">
    <property type="entry name" value="4-ALPHA-GLUCANOTRANSFERASE DPE1, CHLOROPLASTIC/AMYLOPLASTIC"/>
    <property type="match status" value="1"/>
</dbReference>
<comment type="similarity">
    <text evidence="2 10">Belongs to the disproportionating enzyme family.</text>
</comment>
<keyword evidence="7 10" id="KW-0119">Carbohydrate metabolism</keyword>
<dbReference type="GO" id="GO:0004134">
    <property type="term" value="F:4-alpha-glucanotransferase activity"/>
    <property type="evidence" value="ECO:0007669"/>
    <property type="project" value="UniProtKB-EC"/>
</dbReference>
<evidence type="ECO:0000256" key="8">
    <source>
        <dbReference type="ARBA" id="ARBA00031423"/>
    </source>
</evidence>
<evidence type="ECO:0000256" key="6">
    <source>
        <dbReference type="ARBA" id="ARBA00022679"/>
    </source>
</evidence>
<evidence type="ECO:0000256" key="7">
    <source>
        <dbReference type="ARBA" id="ARBA00023277"/>
    </source>
</evidence>
<accession>A0ABY8CAY2</accession>
<evidence type="ECO:0000256" key="5">
    <source>
        <dbReference type="ARBA" id="ARBA00022676"/>
    </source>
</evidence>
<protein>
    <recommendedName>
        <fullName evidence="4 10">4-alpha-glucanotransferase</fullName>
        <ecNumber evidence="3 10">2.4.1.25</ecNumber>
    </recommendedName>
    <alternativeName>
        <fullName evidence="8 10">Amylomaltase</fullName>
    </alternativeName>
    <alternativeName>
        <fullName evidence="9 10">Disproportionating enzyme</fullName>
    </alternativeName>
</protein>
<evidence type="ECO:0000256" key="11">
    <source>
        <dbReference type="SAM" id="MobiDB-lite"/>
    </source>
</evidence>
<evidence type="ECO:0000256" key="4">
    <source>
        <dbReference type="ARBA" id="ARBA00020295"/>
    </source>
</evidence>
<dbReference type="RefSeq" id="WP_275595378.1">
    <property type="nucleotide sequence ID" value="NZ_CP102381.1"/>
</dbReference>
<dbReference type="SUPFAM" id="SSF51445">
    <property type="entry name" value="(Trans)glycosidases"/>
    <property type="match status" value="1"/>
</dbReference>
<dbReference type="Proteomes" id="UP001222275">
    <property type="component" value="Chromosome"/>
</dbReference>
<reference evidence="12 13" key="1">
    <citation type="submission" date="2022-06" db="EMBL/GenBank/DDBJ databases">
        <title>Thiomicrohabdus sp. nov, an obligately chemolithoautotrophic, sulfur-oxidizing bacterium isolated from beach of Guanyin Mountain. Amoy.</title>
        <authorList>
            <person name="Zhu H."/>
        </authorList>
    </citation>
    <scope>NUCLEOTIDE SEQUENCE [LARGE SCALE GENOMIC DNA]</scope>
    <source>
        <strain evidence="12 13">XGS-01</strain>
    </source>
</reference>
<keyword evidence="6 10" id="KW-0808">Transferase</keyword>
<evidence type="ECO:0000256" key="3">
    <source>
        <dbReference type="ARBA" id="ARBA00012560"/>
    </source>
</evidence>
<evidence type="ECO:0000256" key="10">
    <source>
        <dbReference type="RuleBase" id="RU361207"/>
    </source>
</evidence>
<gene>
    <name evidence="12" type="primary">malQ</name>
    <name evidence="12" type="ORF">NR989_02415</name>
</gene>
<feature type="region of interest" description="Disordered" evidence="11">
    <location>
        <begin position="1"/>
        <end position="21"/>
    </location>
</feature>
<evidence type="ECO:0000256" key="9">
    <source>
        <dbReference type="ARBA" id="ARBA00031501"/>
    </source>
</evidence>
<keyword evidence="5 10" id="KW-0328">Glycosyltransferase</keyword>
<dbReference type="Gene3D" id="3.20.20.80">
    <property type="entry name" value="Glycosidases"/>
    <property type="match status" value="2"/>
</dbReference>
<evidence type="ECO:0000313" key="12">
    <source>
        <dbReference type="EMBL" id="WEJ63125.1"/>
    </source>
</evidence>
<evidence type="ECO:0000313" key="13">
    <source>
        <dbReference type="Proteomes" id="UP001222275"/>
    </source>
</evidence>
<keyword evidence="13" id="KW-1185">Reference proteome</keyword>
<comment type="catalytic activity">
    <reaction evidence="1 10">
        <text>Transfers a segment of a (1-&gt;4)-alpha-D-glucan to a new position in an acceptor, which may be glucose or a (1-&gt;4)-alpha-D-glucan.</text>
        <dbReference type="EC" id="2.4.1.25"/>
    </reaction>
</comment>
<dbReference type="Pfam" id="PF02446">
    <property type="entry name" value="Glyco_hydro_77"/>
    <property type="match status" value="2"/>
</dbReference>
<organism evidence="12 13">
    <name type="scientific">Thiomicrorhabdus lithotrophica</name>
    <dbReference type="NCBI Taxonomy" id="2949997"/>
    <lineage>
        <taxon>Bacteria</taxon>
        <taxon>Pseudomonadati</taxon>
        <taxon>Pseudomonadota</taxon>
        <taxon>Gammaproteobacteria</taxon>
        <taxon>Thiotrichales</taxon>
        <taxon>Piscirickettsiaceae</taxon>
        <taxon>Thiomicrorhabdus</taxon>
    </lineage>
</organism>
<dbReference type="EC" id="2.4.1.25" evidence="3 10"/>
<name>A0ABY8CAY2_9GAMM</name>
<dbReference type="EMBL" id="CP102381">
    <property type="protein sequence ID" value="WEJ63125.1"/>
    <property type="molecule type" value="Genomic_DNA"/>
</dbReference>
<proteinExistence type="inferred from homology"/>
<dbReference type="InterPro" id="IPR017853">
    <property type="entry name" value="GH"/>
</dbReference>